<dbReference type="EMBL" id="JAEPRE010000114">
    <property type="protein sequence ID" value="KAG2232356.1"/>
    <property type="molecule type" value="Genomic_DNA"/>
</dbReference>
<keyword evidence="1" id="KW-0812">Transmembrane</keyword>
<keyword evidence="3" id="KW-1185">Reference proteome</keyword>
<protein>
    <submittedName>
        <fullName evidence="2">Uncharacterized protein</fullName>
    </submittedName>
</protein>
<proteinExistence type="predicted"/>
<evidence type="ECO:0000313" key="2">
    <source>
        <dbReference type="EMBL" id="KAG2232356.1"/>
    </source>
</evidence>
<keyword evidence="1" id="KW-1133">Transmembrane helix</keyword>
<keyword evidence="1" id="KW-0472">Membrane</keyword>
<dbReference type="AlphaFoldDB" id="A0A8H7VRT5"/>
<name>A0A8H7VRT5_9FUNG</name>
<gene>
    <name evidence="2" type="ORF">INT48_007371</name>
</gene>
<evidence type="ECO:0000313" key="3">
    <source>
        <dbReference type="Proteomes" id="UP000613177"/>
    </source>
</evidence>
<sequence>MVRHLKRQFKVLCIAQTPLCVSVISKRAIQSRDSLSALAIGLVGLSTVLFGIPFPEFLNNKISENYAEDYIKKTSSFKLQKKTGNHEVIQKIRKIKHNIKKRGLIMFN</sequence>
<comment type="caution">
    <text evidence="2">The sequence shown here is derived from an EMBL/GenBank/DDBJ whole genome shotgun (WGS) entry which is preliminary data.</text>
</comment>
<accession>A0A8H7VRT5</accession>
<evidence type="ECO:0000256" key="1">
    <source>
        <dbReference type="SAM" id="Phobius"/>
    </source>
</evidence>
<reference evidence="2" key="1">
    <citation type="submission" date="2021-01" db="EMBL/GenBank/DDBJ databases">
        <title>Metabolic potential, ecology and presence of endohyphal bacteria is reflected in genomic diversity of Mucoromycotina.</title>
        <authorList>
            <person name="Muszewska A."/>
            <person name="Okrasinska A."/>
            <person name="Steczkiewicz K."/>
            <person name="Drgas O."/>
            <person name="Orlowska M."/>
            <person name="Perlinska-Lenart U."/>
            <person name="Aleksandrzak-Piekarczyk T."/>
            <person name="Szatraj K."/>
            <person name="Zielenkiewicz U."/>
            <person name="Pilsyk S."/>
            <person name="Malc E."/>
            <person name="Mieczkowski P."/>
            <person name="Kruszewska J.S."/>
            <person name="Biernat P."/>
            <person name="Pawlowska J."/>
        </authorList>
    </citation>
    <scope>NUCLEOTIDE SEQUENCE</scope>
    <source>
        <strain evidence="2">WA0000018081</strain>
    </source>
</reference>
<feature type="transmembrane region" description="Helical" evidence="1">
    <location>
        <begin position="35"/>
        <end position="54"/>
    </location>
</feature>
<dbReference type="Proteomes" id="UP000613177">
    <property type="component" value="Unassembled WGS sequence"/>
</dbReference>
<organism evidence="2 3">
    <name type="scientific">Thamnidium elegans</name>
    <dbReference type="NCBI Taxonomy" id="101142"/>
    <lineage>
        <taxon>Eukaryota</taxon>
        <taxon>Fungi</taxon>
        <taxon>Fungi incertae sedis</taxon>
        <taxon>Mucoromycota</taxon>
        <taxon>Mucoromycotina</taxon>
        <taxon>Mucoromycetes</taxon>
        <taxon>Mucorales</taxon>
        <taxon>Mucorineae</taxon>
        <taxon>Mucoraceae</taxon>
        <taxon>Thamnidium</taxon>
    </lineage>
</organism>